<gene>
    <name evidence="3" type="ORF">N7537_004472</name>
</gene>
<feature type="coiled-coil region" evidence="1">
    <location>
        <begin position="771"/>
        <end position="847"/>
    </location>
</feature>
<name>A0AAD6EC85_9EURO</name>
<protein>
    <submittedName>
        <fullName evidence="3">Uncharacterized protein</fullName>
    </submittedName>
</protein>
<evidence type="ECO:0000313" key="3">
    <source>
        <dbReference type="EMBL" id="KAJ5607853.1"/>
    </source>
</evidence>
<feature type="coiled-coil region" evidence="1">
    <location>
        <begin position="107"/>
        <end position="168"/>
    </location>
</feature>
<comment type="caution">
    <text evidence="3">The sequence shown here is derived from an EMBL/GenBank/DDBJ whole genome shotgun (WGS) entry which is preliminary data.</text>
</comment>
<dbReference type="Proteomes" id="UP001213799">
    <property type="component" value="Unassembled WGS sequence"/>
</dbReference>
<feature type="compositionally biased region" description="Polar residues" evidence="2">
    <location>
        <begin position="222"/>
        <end position="231"/>
    </location>
</feature>
<dbReference type="GeneID" id="81585771"/>
<feature type="coiled-coil region" evidence="1">
    <location>
        <begin position="326"/>
        <end position="407"/>
    </location>
</feature>
<feature type="region of interest" description="Disordered" evidence="2">
    <location>
        <begin position="212"/>
        <end position="233"/>
    </location>
</feature>
<proteinExistence type="predicted"/>
<keyword evidence="1" id="KW-0175">Coiled coil</keyword>
<feature type="compositionally biased region" description="Low complexity" evidence="2">
    <location>
        <begin position="1017"/>
        <end position="1036"/>
    </location>
</feature>
<feature type="compositionally biased region" description="Polar residues" evidence="2">
    <location>
        <begin position="80"/>
        <end position="98"/>
    </location>
</feature>
<feature type="region of interest" description="Disordered" evidence="2">
    <location>
        <begin position="900"/>
        <end position="1077"/>
    </location>
</feature>
<feature type="region of interest" description="Disordered" evidence="2">
    <location>
        <begin position="1"/>
        <end position="39"/>
    </location>
</feature>
<sequence>MASRMDVDSPNPNLPKRLGGRLSLAPSTKAQDPRLAGTVRQSVDLQSSNAQQLHVNLPADPAFVQKPPAKSLPQVPALSIPNSAPGHTSTEFPSAPSRQSASLISDLVNSLINVNKCEEEKERLQKEIVSITKNLQRAKQSPQFPSVIALFQQQLDAAKDELANHVKSITQHRSLSNQAQDNFNSTLSHFKPQPHLENIPGRVEKLESTINGIGQGRGPTTDGDSPTQVDTETGMRGRDQNIAEINGKLEKVQHALENPKGLEEALEYIQKIANSVALQSKWKGQFTDKMSSFEVEVKAADKKLDDKVSIIKQMVDTVEEEVKVSNEQLESNISDLGCKLRTTNEQLQGKLSSIESDVKSLSTTRLSIKNSASTRVSQIETDLEAQRKQATEQITAQEKLLASLRTQQQNLDNSGRVSSETTPLPHSGVLTRVVSLEKKVQNQADLLNNIKNLHHDVDVIRVGELNSLRQDQESRQKSLETKQNDTLKKVEDLTRKSEEMTNVQTTFNAALLQFRASLPVNFEQIQKHVQSGLDGFETRLVAVSSLPQALTKCESKIDSVSRAIRSLESRYSNITTGELVNSMAHAMQQMYPSVDQLSQQLTAHRTEIEARLSALKKDADALKVDTESFKVDTQKAQADARKVQPSAERSEAAQVSPEQLQNLTQMPILLQQVKDLSNKIAPIEILIKEHGDELQRNLELRSELQNKVTAQYDTIEGISEKADDQGVEIGNIIESTQHISPLINKVDAHISQLQDVRQTVDELTKGAAKRDATASNNLDKIRIRLEKLESRGDVEDEVLDELRGQLKDIEKQNTTADRGLHEVRKNLQDLKDRKATEDNDFGKLRNQLKALEDLEPPVSLKKFNEQGDEVKMYIKRLRSAEDIFKALAGGAKISDVIGKMEESTDGQESPQPQPNGHAFTPRPTATPKTVPMGPTIGGYQPVQFSVKGQADNSAPTGSKSNQSATQARQPSQTLSGPSNSHPSPYSGKTVEPRQVQHLKGKRLMSSVIDSDDDKSTAESSSVFESSPGPSSSTPASLTQGSSKKEKKKAKKRAEQAEENPKTSSRPVKKRKRNKQDG</sequence>
<feature type="region of interest" description="Disordered" evidence="2">
    <location>
        <begin position="636"/>
        <end position="656"/>
    </location>
</feature>
<reference evidence="3" key="1">
    <citation type="journal article" date="2023" name="IMA Fungus">
        <title>Comparative genomic study of the Penicillium genus elucidates a diverse pangenome and 15 lateral gene transfer events.</title>
        <authorList>
            <person name="Petersen C."/>
            <person name="Sorensen T."/>
            <person name="Nielsen M.R."/>
            <person name="Sondergaard T.E."/>
            <person name="Sorensen J.L."/>
            <person name="Fitzpatrick D.A."/>
            <person name="Frisvad J.C."/>
            <person name="Nielsen K.L."/>
        </authorList>
    </citation>
    <scope>NUCLEOTIDE SEQUENCE</scope>
    <source>
        <strain evidence="3">IBT 12815</strain>
    </source>
</reference>
<reference evidence="3" key="2">
    <citation type="submission" date="2023-01" db="EMBL/GenBank/DDBJ databases">
        <authorList>
            <person name="Petersen C."/>
        </authorList>
    </citation>
    <scope>NUCLEOTIDE SEQUENCE</scope>
    <source>
        <strain evidence="3">IBT 12815</strain>
    </source>
</reference>
<dbReference type="AlphaFoldDB" id="A0AAD6EC85"/>
<keyword evidence="4" id="KW-1185">Reference proteome</keyword>
<accession>A0AAD6EC85</accession>
<dbReference type="RefSeq" id="XP_056755277.1">
    <property type="nucleotide sequence ID" value="XM_056895529.1"/>
</dbReference>
<evidence type="ECO:0000313" key="4">
    <source>
        <dbReference type="Proteomes" id="UP001213799"/>
    </source>
</evidence>
<evidence type="ECO:0000256" key="2">
    <source>
        <dbReference type="SAM" id="MobiDB-lite"/>
    </source>
</evidence>
<dbReference type="EMBL" id="JAQJAE010000002">
    <property type="protein sequence ID" value="KAJ5607853.1"/>
    <property type="molecule type" value="Genomic_DNA"/>
</dbReference>
<feature type="region of interest" description="Disordered" evidence="2">
    <location>
        <begin position="61"/>
        <end position="98"/>
    </location>
</feature>
<evidence type="ECO:0000256" key="1">
    <source>
        <dbReference type="SAM" id="Coils"/>
    </source>
</evidence>
<feature type="compositionally biased region" description="Basic residues" evidence="2">
    <location>
        <begin position="1066"/>
        <end position="1077"/>
    </location>
</feature>
<organism evidence="3 4">
    <name type="scientific">Penicillium hordei</name>
    <dbReference type="NCBI Taxonomy" id="40994"/>
    <lineage>
        <taxon>Eukaryota</taxon>
        <taxon>Fungi</taxon>
        <taxon>Dikarya</taxon>
        <taxon>Ascomycota</taxon>
        <taxon>Pezizomycotina</taxon>
        <taxon>Eurotiomycetes</taxon>
        <taxon>Eurotiomycetidae</taxon>
        <taxon>Eurotiales</taxon>
        <taxon>Aspergillaceae</taxon>
        <taxon>Penicillium</taxon>
    </lineage>
</organism>
<feature type="compositionally biased region" description="Polar residues" evidence="2">
    <location>
        <begin position="950"/>
        <end position="983"/>
    </location>
</feature>